<feature type="compositionally biased region" description="Basic and acidic residues" evidence="1">
    <location>
        <begin position="39"/>
        <end position="52"/>
    </location>
</feature>
<sequence>DGRRRSRAGRRGGDPGQPAGHVRRRRGADRQRQRHRRHGDAQQRARAAERQQGRLPPARSDGARRAPARRLVLRQRGPARPRAARRDDGDHDARPVRHVRGRAHDRGLQRRRLGDRRLRGHQLRLVVHLPVLPAGGPRRGAAALRLLRGRGPVRASGVRRREHRVRGRDDQRRQLPAHPARLLERGRGDPQGLEHADARPVQAPRPGRPSGRLAGPQGTDGPVRGHAHGPERIVALPGRRARRAAACDGEGGPCRRRRAQRRRAPRPVRQPADVHRRPGGTVADSDRVPPGDAELRPDALDADERSRHARRGHPVPDARQVLHVRASRRPGSGVRPGGDDVRRVRVVDRGPRPTAVPVELPVRDAARRGHRGAGRGAGGSAAAALHAVDRRGADEGARPGARSGGPPAHAV</sequence>
<feature type="compositionally biased region" description="Basic residues" evidence="1">
    <location>
        <begin position="21"/>
        <end position="38"/>
    </location>
</feature>
<feature type="compositionally biased region" description="Low complexity" evidence="1">
    <location>
        <begin position="398"/>
        <end position="411"/>
    </location>
</feature>
<name>A0A6J4SPE8_9ACTN</name>
<feature type="compositionally biased region" description="Basic residues" evidence="1">
    <location>
        <begin position="157"/>
        <end position="166"/>
    </location>
</feature>
<feature type="non-terminal residue" evidence="2">
    <location>
        <position position="1"/>
    </location>
</feature>
<feature type="region of interest" description="Disordered" evidence="1">
    <location>
        <begin position="1"/>
        <end position="115"/>
    </location>
</feature>
<feature type="compositionally biased region" description="Basic and acidic residues" evidence="1">
    <location>
        <begin position="284"/>
        <end position="306"/>
    </location>
</feature>
<feature type="non-terminal residue" evidence="2">
    <location>
        <position position="411"/>
    </location>
</feature>
<feature type="compositionally biased region" description="Basic and acidic residues" evidence="1">
    <location>
        <begin position="181"/>
        <end position="198"/>
    </location>
</feature>
<feature type="compositionally biased region" description="Basic residues" evidence="1">
    <location>
        <begin position="254"/>
        <end position="266"/>
    </location>
</feature>
<gene>
    <name evidence="2" type="ORF">AVDCRST_MAG85-1729</name>
</gene>
<feature type="compositionally biased region" description="Basic and acidic residues" evidence="1">
    <location>
        <begin position="337"/>
        <end position="351"/>
    </location>
</feature>
<feature type="compositionally biased region" description="Basic and acidic residues" evidence="1">
    <location>
        <begin position="387"/>
        <end position="397"/>
    </location>
</feature>
<feature type="compositionally biased region" description="Basic residues" evidence="1">
    <location>
        <begin position="66"/>
        <end position="83"/>
    </location>
</feature>
<proteinExistence type="predicted"/>
<feature type="compositionally biased region" description="Basic and acidic residues" evidence="1">
    <location>
        <begin position="84"/>
        <end position="95"/>
    </location>
</feature>
<evidence type="ECO:0000313" key="2">
    <source>
        <dbReference type="EMBL" id="CAA9500640.1"/>
    </source>
</evidence>
<organism evidence="2">
    <name type="scientific">uncultured Solirubrobacteraceae bacterium</name>
    <dbReference type="NCBI Taxonomy" id="1162706"/>
    <lineage>
        <taxon>Bacteria</taxon>
        <taxon>Bacillati</taxon>
        <taxon>Actinomycetota</taxon>
        <taxon>Thermoleophilia</taxon>
        <taxon>Solirubrobacterales</taxon>
        <taxon>Solirubrobacteraceae</taxon>
        <taxon>environmental samples</taxon>
    </lineage>
</organism>
<feature type="compositionally biased region" description="Basic residues" evidence="1">
    <location>
        <begin position="1"/>
        <end position="10"/>
    </location>
</feature>
<evidence type="ECO:0000256" key="1">
    <source>
        <dbReference type="SAM" id="MobiDB-lite"/>
    </source>
</evidence>
<feature type="region of interest" description="Disordered" evidence="1">
    <location>
        <begin position="154"/>
        <end position="411"/>
    </location>
</feature>
<protein>
    <submittedName>
        <fullName evidence="2">Uncharacterized protein</fullName>
    </submittedName>
</protein>
<reference evidence="2" key="1">
    <citation type="submission" date="2020-02" db="EMBL/GenBank/DDBJ databases">
        <authorList>
            <person name="Meier V. D."/>
        </authorList>
    </citation>
    <scope>NUCLEOTIDE SEQUENCE</scope>
    <source>
        <strain evidence="2">AVDCRST_MAG85</strain>
    </source>
</reference>
<dbReference type="AlphaFoldDB" id="A0A6J4SPE8"/>
<accession>A0A6J4SPE8</accession>
<dbReference type="EMBL" id="CADCVT010000187">
    <property type="protein sequence ID" value="CAA9500640.1"/>
    <property type="molecule type" value="Genomic_DNA"/>
</dbReference>